<dbReference type="GO" id="GO:0032366">
    <property type="term" value="P:intracellular sterol transport"/>
    <property type="evidence" value="ECO:0007669"/>
    <property type="project" value="TreeGrafter"/>
</dbReference>
<dbReference type="PANTHER" id="PTHR23319:SF4">
    <property type="entry name" value="GRAM DOMAIN CONTAINING 1B, ISOFORM E"/>
    <property type="match status" value="1"/>
</dbReference>
<dbReference type="Gene3D" id="2.30.29.30">
    <property type="entry name" value="Pleckstrin-homology domain (PH domain)/Phosphotyrosine-binding domain (PTB)"/>
    <property type="match status" value="1"/>
</dbReference>
<dbReference type="GO" id="GO:0140268">
    <property type="term" value="C:endoplasmic reticulum-plasma membrane contact site"/>
    <property type="evidence" value="ECO:0007669"/>
    <property type="project" value="TreeGrafter"/>
</dbReference>
<dbReference type="GO" id="GO:0120015">
    <property type="term" value="F:sterol transfer activity"/>
    <property type="evidence" value="ECO:0007669"/>
    <property type="project" value="TreeGrafter"/>
</dbReference>
<dbReference type="OrthoDB" id="2162691at2759"/>
<keyword evidence="2" id="KW-1185">Reference proteome</keyword>
<dbReference type="Proteomes" id="UP001139887">
    <property type="component" value="Unassembled WGS sequence"/>
</dbReference>
<gene>
    <name evidence="1" type="ORF">IWW36_005017</name>
</gene>
<reference evidence="1" key="1">
    <citation type="submission" date="2022-07" db="EMBL/GenBank/DDBJ databases">
        <title>Phylogenomic reconstructions and comparative analyses of Kickxellomycotina fungi.</title>
        <authorList>
            <person name="Reynolds N.K."/>
            <person name="Stajich J.E."/>
            <person name="Barry K."/>
            <person name="Grigoriev I.V."/>
            <person name="Crous P."/>
            <person name="Smith M.E."/>
        </authorList>
    </citation>
    <scope>NUCLEOTIDE SEQUENCE</scope>
    <source>
        <strain evidence="1">NRRL 1566</strain>
    </source>
</reference>
<dbReference type="InterPro" id="IPR011993">
    <property type="entry name" value="PH-like_dom_sf"/>
</dbReference>
<dbReference type="GO" id="GO:0005886">
    <property type="term" value="C:plasma membrane"/>
    <property type="evidence" value="ECO:0007669"/>
    <property type="project" value="TreeGrafter"/>
</dbReference>
<proteinExistence type="predicted"/>
<dbReference type="PANTHER" id="PTHR23319">
    <property type="entry name" value="GRAM DOMAIN CONTAINING 1B, ISOFORM E"/>
    <property type="match status" value="1"/>
</dbReference>
<accession>A0A9W8IB20</accession>
<dbReference type="GO" id="GO:0032934">
    <property type="term" value="F:sterol binding"/>
    <property type="evidence" value="ECO:0007669"/>
    <property type="project" value="TreeGrafter"/>
</dbReference>
<feature type="non-terminal residue" evidence="1">
    <location>
        <position position="142"/>
    </location>
</feature>
<dbReference type="AlphaFoldDB" id="A0A9W8IB20"/>
<dbReference type="InterPro" id="IPR051482">
    <property type="entry name" value="Cholesterol_transport"/>
</dbReference>
<protein>
    <submittedName>
        <fullName evidence="1">Uncharacterized protein</fullName>
    </submittedName>
</protein>
<sequence length="142" mass="15956">MAIKVSLRDITRVNKELTLGFCPNAITVATPKRHYIFTNFVRRDRAFAIINNRWRQALNAQASLCLPAYDNPPAPKQTACKPEGPQHPLLVDTAQTGSTAANFVEPKLDLCQRSRKPHLVLLMREQCQKEPLDPIGLLSQLI</sequence>
<evidence type="ECO:0000313" key="1">
    <source>
        <dbReference type="EMBL" id="KAJ2844866.1"/>
    </source>
</evidence>
<organism evidence="1 2">
    <name type="scientific">Coemansia brasiliensis</name>
    <dbReference type="NCBI Taxonomy" id="2650707"/>
    <lineage>
        <taxon>Eukaryota</taxon>
        <taxon>Fungi</taxon>
        <taxon>Fungi incertae sedis</taxon>
        <taxon>Zoopagomycota</taxon>
        <taxon>Kickxellomycotina</taxon>
        <taxon>Kickxellomycetes</taxon>
        <taxon>Kickxellales</taxon>
        <taxon>Kickxellaceae</taxon>
        <taxon>Coemansia</taxon>
    </lineage>
</organism>
<evidence type="ECO:0000313" key="2">
    <source>
        <dbReference type="Proteomes" id="UP001139887"/>
    </source>
</evidence>
<comment type="caution">
    <text evidence="1">The sequence shown here is derived from an EMBL/GenBank/DDBJ whole genome shotgun (WGS) entry which is preliminary data.</text>
</comment>
<name>A0A9W8IB20_9FUNG</name>
<dbReference type="EMBL" id="JANBUW010000958">
    <property type="protein sequence ID" value="KAJ2844866.1"/>
    <property type="molecule type" value="Genomic_DNA"/>
</dbReference>
<dbReference type="GO" id="GO:0005789">
    <property type="term" value="C:endoplasmic reticulum membrane"/>
    <property type="evidence" value="ECO:0007669"/>
    <property type="project" value="TreeGrafter"/>
</dbReference>